<evidence type="ECO:0000256" key="4">
    <source>
        <dbReference type="ARBA" id="ARBA00022692"/>
    </source>
</evidence>
<feature type="transmembrane region" description="Helical" evidence="7">
    <location>
        <begin position="388"/>
        <end position="408"/>
    </location>
</feature>
<feature type="domain" description="Major facilitator superfamily (MFS) profile" evidence="8">
    <location>
        <begin position="55"/>
        <end position="549"/>
    </location>
</feature>
<keyword evidence="3" id="KW-0813">Transport</keyword>
<dbReference type="InterPro" id="IPR020846">
    <property type="entry name" value="MFS_dom"/>
</dbReference>
<comment type="subcellular location">
    <subcellularLocation>
        <location evidence="1">Membrane</location>
        <topology evidence="1">Multi-pass membrane protein</topology>
    </subcellularLocation>
</comment>
<dbReference type="RefSeq" id="XP_062645918.1">
    <property type="nucleotide sequence ID" value="XM_062790051.1"/>
</dbReference>
<feature type="transmembrane region" description="Helical" evidence="7">
    <location>
        <begin position="49"/>
        <end position="68"/>
    </location>
</feature>
<dbReference type="InterPro" id="IPR036259">
    <property type="entry name" value="MFS_trans_sf"/>
</dbReference>
<evidence type="ECO:0000256" key="2">
    <source>
        <dbReference type="ARBA" id="ARBA00007520"/>
    </source>
</evidence>
<dbReference type="Pfam" id="PF07690">
    <property type="entry name" value="MFS_1"/>
    <property type="match status" value="1"/>
</dbReference>
<dbReference type="FunFam" id="1.20.1250.20:FF:000429">
    <property type="entry name" value="MFS drug efflux transporter, putative"/>
    <property type="match status" value="1"/>
</dbReference>
<proteinExistence type="inferred from homology"/>
<feature type="transmembrane region" description="Helical" evidence="7">
    <location>
        <begin position="354"/>
        <end position="376"/>
    </location>
</feature>
<reference evidence="9" key="2">
    <citation type="submission" date="2023-05" db="EMBL/GenBank/DDBJ databases">
        <authorList>
            <consortium name="Lawrence Berkeley National Laboratory"/>
            <person name="Steindorff A."/>
            <person name="Hensen N."/>
            <person name="Bonometti L."/>
            <person name="Westerberg I."/>
            <person name="Brannstrom I.O."/>
            <person name="Guillou S."/>
            <person name="Cros-Aarteil S."/>
            <person name="Calhoun S."/>
            <person name="Haridas S."/>
            <person name="Kuo A."/>
            <person name="Mondo S."/>
            <person name="Pangilinan J."/>
            <person name="Riley R."/>
            <person name="Labutti K."/>
            <person name="Andreopoulos B."/>
            <person name="Lipzen A."/>
            <person name="Chen C."/>
            <person name="Yanf M."/>
            <person name="Daum C."/>
            <person name="Ng V."/>
            <person name="Clum A."/>
            <person name="Ohm R."/>
            <person name="Martin F."/>
            <person name="Silar P."/>
            <person name="Natvig D."/>
            <person name="Lalanne C."/>
            <person name="Gautier V."/>
            <person name="Ament-Velasquez S.L."/>
            <person name="Kruys A."/>
            <person name="Hutchinson M.I."/>
            <person name="Powell A.J."/>
            <person name="Barry K."/>
            <person name="Miller A.N."/>
            <person name="Grigoriev I.V."/>
            <person name="Debuchy R."/>
            <person name="Gladieux P."/>
            <person name="Thoren M.H."/>
            <person name="Johannesson H."/>
        </authorList>
    </citation>
    <scope>NUCLEOTIDE SEQUENCE</scope>
    <source>
        <strain evidence="9">CBS 731.68</strain>
    </source>
</reference>
<evidence type="ECO:0000256" key="3">
    <source>
        <dbReference type="ARBA" id="ARBA00022448"/>
    </source>
</evidence>
<dbReference type="InterPro" id="IPR011701">
    <property type="entry name" value="MFS"/>
</dbReference>
<feature type="transmembrane region" description="Helical" evidence="7">
    <location>
        <begin position="414"/>
        <end position="437"/>
    </location>
</feature>
<feature type="transmembrane region" description="Helical" evidence="7">
    <location>
        <begin position="526"/>
        <end position="544"/>
    </location>
</feature>
<keyword evidence="4 7" id="KW-0812">Transmembrane</keyword>
<keyword evidence="5 7" id="KW-1133">Transmembrane helix</keyword>
<reference evidence="9" key="1">
    <citation type="journal article" date="2023" name="Mol. Phylogenet. Evol.">
        <title>Genome-scale phylogeny and comparative genomics of the fungal order Sordariales.</title>
        <authorList>
            <person name="Hensen N."/>
            <person name="Bonometti L."/>
            <person name="Westerberg I."/>
            <person name="Brannstrom I.O."/>
            <person name="Guillou S."/>
            <person name="Cros-Aarteil S."/>
            <person name="Calhoun S."/>
            <person name="Haridas S."/>
            <person name="Kuo A."/>
            <person name="Mondo S."/>
            <person name="Pangilinan J."/>
            <person name="Riley R."/>
            <person name="LaButti K."/>
            <person name="Andreopoulos B."/>
            <person name="Lipzen A."/>
            <person name="Chen C."/>
            <person name="Yan M."/>
            <person name="Daum C."/>
            <person name="Ng V."/>
            <person name="Clum A."/>
            <person name="Steindorff A."/>
            <person name="Ohm R.A."/>
            <person name="Martin F."/>
            <person name="Silar P."/>
            <person name="Natvig D.O."/>
            <person name="Lalanne C."/>
            <person name="Gautier V."/>
            <person name="Ament-Velasquez S.L."/>
            <person name="Kruys A."/>
            <person name="Hutchinson M.I."/>
            <person name="Powell A.J."/>
            <person name="Barry K."/>
            <person name="Miller A.N."/>
            <person name="Grigoriev I.V."/>
            <person name="Debuchy R."/>
            <person name="Gladieux P."/>
            <person name="Hiltunen Thoren M."/>
            <person name="Johannesson H."/>
        </authorList>
    </citation>
    <scope>NUCLEOTIDE SEQUENCE</scope>
    <source>
        <strain evidence="9">CBS 731.68</strain>
    </source>
</reference>
<name>A0AAN6TWP9_9PEZI</name>
<organism evidence="9 10">
    <name type="scientific">Parathielavia appendiculata</name>
    <dbReference type="NCBI Taxonomy" id="2587402"/>
    <lineage>
        <taxon>Eukaryota</taxon>
        <taxon>Fungi</taxon>
        <taxon>Dikarya</taxon>
        <taxon>Ascomycota</taxon>
        <taxon>Pezizomycotina</taxon>
        <taxon>Sordariomycetes</taxon>
        <taxon>Sordariomycetidae</taxon>
        <taxon>Sordariales</taxon>
        <taxon>Chaetomiaceae</taxon>
        <taxon>Parathielavia</taxon>
    </lineage>
</organism>
<evidence type="ECO:0000256" key="6">
    <source>
        <dbReference type="ARBA" id="ARBA00023136"/>
    </source>
</evidence>
<dbReference type="GeneID" id="87826821"/>
<evidence type="ECO:0000256" key="7">
    <source>
        <dbReference type="SAM" id="Phobius"/>
    </source>
</evidence>
<dbReference type="AlphaFoldDB" id="A0AAN6TWP9"/>
<accession>A0AAN6TWP9</accession>
<dbReference type="EMBL" id="MU853231">
    <property type="protein sequence ID" value="KAK4122147.1"/>
    <property type="molecule type" value="Genomic_DNA"/>
</dbReference>
<evidence type="ECO:0000256" key="1">
    <source>
        <dbReference type="ARBA" id="ARBA00004141"/>
    </source>
</evidence>
<feature type="transmembrane region" description="Helical" evidence="7">
    <location>
        <begin position="145"/>
        <end position="166"/>
    </location>
</feature>
<feature type="transmembrane region" description="Helical" evidence="7">
    <location>
        <begin position="249"/>
        <end position="273"/>
    </location>
</feature>
<comment type="similarity">
    <text evidence="2">Belongs to the major facilitator superfamily. TCR/Tet family.</text>
</comment>
<dbReference type="Proteomes" id="UP001302602">
    <property type="component" value="Unassembled WGS sequence"/>
</dbReference>
<keyword evidence="6 7" id="KW-0472">Membrane</keyword>
<feature type="transmembrane region" description="Helical" evidence="7">
    <location>
        <begin position="207"/>
        <end position="228"/>
    </location>
</feature>
<feature type="transmembrane region" description="Helical" evidence="7">
    <location>
        <begin position="279"/>
        <end position="300"/>
    </location>
</feature>
<keyword evidence="10" id="KW-1185">Reference proteome</keyword>
<protein>
    <submittedName>
        <fullName evidence="9">MFS general substrate transporter</fullName>
    </submittedName>
</protein>
<dbReference type="PROSITE" id="PS50850">
    <property type="entry name" value="MFS"/>
    <property type="match status" value="1"/>
</dbReference>
<feature type="transmembrane region" description="Helical" evidence="7">
    <location>
        <begin position="120"/>
        <end position="139"/>
    </location>
</feature>
<evidence type="ECO:0000313" key="10">
    <source>
        <dbReference type="Proteomes" id="UP001302602"/>
    </source>
</evidence>
<dbReference type="PANTHER" id="PTHR23501">
    <property type="entry name" value="MAJOR FACILITATOR SUPERFAMILY"/>
    <property type="match status" value="1"/>
</dbReference>
<dbReference type="PANTHER" id="PTHR23501:SF12">
    <property type="entry name" value="MAJOR FACILITATOR SUPERFAMILY (MFS) PROFILE DOMAIN-CONTAINING PROTEIN-RELATED"/>
    <property type="match status" value="1"/>
</dbReference>
<feature type="transmembrane region" description="Helical" evidence="7">
    <location>
        <begin position="458"/>
        <end position="484"/>
    </location>
</feature>
<dbReference type="SUPFAM" id="SSF103473">
    <property type="entry name" value="MFS general substrate transporter"/>
    <property type="match status" value="1"/>
</dbReference>
<gene>
    <name evidence="9" type="ORF">N657DRAFT_599004</name>
</gene>
<feature type="transmembrane region" description="Helical" evidence="7">
    <location>
        <begin position="178"/>
        <end position="201"/>
    </location>
</feature>
<evidence type="ECO:0000256" key="5">
    <source>
        <dbReference type="ARBA" id="ARBA00022989"/>
    </source>
</evidence>
<dbReference type="GO" id="GO:0022857">
    <property type="term" value="F:transmembrane transporter activity"/>
    <property type="evidence" value="ECO:0007669"/>
    <property type="project" value="InterPro"/>
</dbReference>
<feature type="transmembrane region" description="Helical" evidence="7">
    <location>
        <begin position="321"/>
        <end position="342"/>
    </location>
</feature>
<evidence type="ECO:0000313" key="9">
    <source>
        <dbReference type="EMBL" id="KAK4122147.1"/>
    </source>
</evidence>
<feature type="transmembrane region" description="Helical" evidence="7">
    <location>
        <begin position="88"/>
        <end position="108"/>
    </location>
</feature>
<sequence length="564" mass="59773">MSSETSPVSEAEKAVHPAAELSADNGTIEANLPRNPGEKETAPPRKIHGVLWVLVVAGILSSIFLYSLDNTVVADITPAAVNAFGDVLKLPWLSVGFLLGGAAVVLPFGKLFGLFDAKWLYILSSILFNVGSALCGAAPNMNALIVGRVLAGMGGNGMYLGVMTLLSVNTSDRERPGYLSFVGLVWGIGTVLGPVVGGAFVESSATWRWAFYINLCVAGLFAPVYLLLIPSVKPRQGTSSLALVREFDIVGAVLSSGAITTLIMATNLGGALYPWNNGQIIALFVVSFVLFILFGIQQTYTIFTSPTARVFPVQFMRNWNAVLLFCCAAAVNTAGFIPIYYVPLYFQFTRGDSAITAAVRLLPLIFVLSAAILANGHLMSRFSYFQPWYVFGSVLTLIGGVLLSRITANTPEGQIYGFEILVGVGTGCFIQAGYAIIQTVTPAAEMAYAISFMMLAQLSGIALGLAIAGAVFVNSAIAHLVAILPNASREQLQLAISGTSGAYLQSLPVELREVATDAIVLALQKVFIPVYVGAAVCLVLSVCFTQRKMFKDAVAIAALTSFSL</sequence>
<dbReference type="GO" id="GO:0005886">
    <property type="term" value="C:plasma membrane"/>
    <property type="evidence" value="ECO:0007669"/>
    <property type="project" value="TreeGrafter"/>
</dbReference>
<dbReference type="Gene3D" id="1.20.1250.20">
    <property type="entry name" value="MFS general substrate transporter like domains"/>
    <property type="match status" value="2"/>
</dbReference>
<evidence type="ECO:0000259" key="8">
    <source>
        <dbReference type="PROSITE" id="PS50850"/>
    </source>
</evidence>
<comment type="caution">
    <text evidence="9">The sequence shown here is derived from an EMBL/GenBank/DDBJ whole genome shotgun (WGS) entry which is preliminary data.</text>
</comment>